<dbReference type="InterPro" id="IPR009199">
    <property type="entry name" value="PhoPQ-act_pathogen-rel_PqaA"/>
</dbReference>
<dbReference type="PANTHER" id="PTHR31497">
    <property type="entry name" value="AUTOCRINE PROLIFERATION REPRESSOR PROTEIN A"/>
    <property type="match status" value="1"/>
</dbReference>
<sequence>MTALRLVCWAATLTIITATPLDDYVNAPDPNYGYRYLTSIQGPNFGVYLLNMTSQKWLTDAVTTTPIWWHVVAVIIPSKIEYTDTAFLWIGDHSSTYDITMEEQFIQTMTALAVSTGTVCGVIYQVPFQPIVFKDDPDSKSRVEDAIIAWTWRKFLDNGTNPEILLRLPMTKAVVRGMDTLSAFAKPYTGFAINKFVVGGESKRGWTTWTTAAVDKRVIGMVPTVMDLLNIQKNLHHHYRSLGGWTFAFEDYYTERVTIDLDSPVMKLMQAVIDPITYSNRYTMPKMIVTTSGDEFFLPDDSYYYFDQLPGPKFLRIVPNAEHSMKGHLMSDILALHSFYLTILENATFPTISWTRSSTSINGKIMLTTSVEPTKVTMYYAKTLDGIRRDFRLVVKDPNSQNPMVHPVVWLNGEVQKINATQYMAVVDRPIVGWAAFFIQVHFNGPKGSTLEFTTEVNIVPDTFPFPDCSGTSCVGSLV</sequence>
<dbReference type="Gene3D" id="3.40.50.1820">
    <property type="entry name" value="alpha/beta hydrolase"/>
    <property type="match status" value="1"/>
</dbReference>
<dbReference type="AlphaFoldDB" id="A0AAD8BQI2"/>
<gene>
    <name evidence="2" type="ORF">Bpfe_012486</name>
</gene>
<evidence type="ECO:0000256" key="1">
    <source>
        <dbReference type="SAM" id="SignalP"/>
    </source>
</evidence>
<reference evidence="2" key="2">
    <citation type="submission" date="2023-04" db="EMBL/GenBank/DDBJ databases">
        <authorList>
            <person name="Bu L."/>
            <person name="Lu L."/>
            <person name="Laidemitt M.R."/>
            <person name="Zhang S.M."/>
            <person name="Mutuku M."/>
            <person name="Mkoji G."/>
            <person name="Steinauer M."/>
            <person name="Loker E.S."/>
        </authorList>
    </citation>
    <scope>NUCLEOTIDE SEQUENCE</scope>
    <source>
        <strain evidence="2">KasaAsao</strain>
        <tissue evidence="2">Whole Snail</tissue>
    </source>
</reference>
<feature type="chain" id="PRO_5042211631" evidence="1">
    <location>
        <begin position="19"/>
        <end position="479"/>
    </location>
</feature>
<dbReference type="InterPro" id="IPR029058">
    <property type="entry name" value="AB_hydrolase_fold"/>
</dbReference>
<evidence type="ECO:0000313" key="3">
    <source>
        <dbReference type="Proteomes" id="UP001233172"/>
    </source>
</evidence>
<dbReference type="Pfam" id="PF10142">
    <property type="entry name" value="PhoPQ_related"/>
    <property type="match status" value="1"/>
</dbReference>
<dbReference type="PIRSF" id="PIRSF014728">
    <property type="entry name" value="PqaA"/>
    <property type="match status" value="1"/>
</dbReference>
<organism evidence="2 3">
    <name type="scientific">Biomphalaria pfeifferi</name>
    <name type="common">Bloodfluke planorb</name>
    <name type="synonym">Freshwater snail</name>
    <dbReference type="NCBI Taxonomy" id="112525"/>
    <lineage>
        <taxon>Eukaryota</taxon>
        <taxon>Metazoa</taxon>
        <taxon>Spiralia</taxon>
        <taxon>Lophotrochozoa</taxon>
        <taxon>Mollusca</taxon>
        <taxon>Gastropoda</taxon>
        <taxon>Heterobranchia</taxon>
        <taxon>Euthyneura</taxon>
        <taxon>Panpulmonata</taxon>
        <taxon>Hygrophila</taxon>
        <taxon>Lymnaeoidea</taxon>
        <taxon>Planorbidae</taxon>
        <taxon>Biomphalaria</taxon>
    </lineage>
</organism>
<dbReference type="SUPFAM" id="SSF53474">
    <property type="entry name" value="alpha/beta-Hydrolases"/>
    <property type="match status" value="1"/>
</dbReference>
<evidence type="ECO:0000313" key="2">
    <source>
        <dbReference type="EMBL" id="KAK0058162.1"/>
    </source>
</evidence>
<protein>
    <submittedName>
        <fullName evidence="2">Autocrine proliferation repressor protein A</fullName>
    </submittedName>
</protein>
<comment type="caution">
    <text evidence="2">The sequence shown here is derived from an EMBL/GenBank/DDBJ whole genome shotgun (WGS) entry which is preliminary data.</text>
</comment>
<feature type="signal peptide" evidence="1">
    <location>
        <begin position="1"/>
        <end position="18"/>
    </location>
</feature>
<dbReference type="EMBL" id="JASAOG010000050">
    <property type="protein sequence ID" value="KAK0058162.1"/>
    <property type="molecule type" value="Genomic_DNA"/>
</dbReference>
<accession>A0AAD8BQI2</accession>
<proteinExistence type="predicted"/>
<reference evidence="2" key="1">
    <citation type="journal article" date="2023" name="PLoS Negl. Trop. Dis.">
        <title>A genome sequence for Biomphalaria pfeifferi, the major vector snail for the human-infecting parasite Schistosoma mansoni.</title>
        <authorList>
            <person name="Bu L."/>
            <person name="Lu L."/>
            <person name="Laidemitt M.R."/>
            <person name="Zhang S.M."/>
            <person name="Mutuku M."/>
            <person name="Mkoji G."/>
            <person name="Steinauer M."/>
            <person name="Loker E.S."/>
        </authorList>
    </citation>
    <scope>NUCLEOTIDE SEQUENCE</scope>
    <source>
        <strain evidence="2">KasaAsao</strain>
    </source>
</reference>
<name>A0AAD8BQI2_BIOPF</name>
<dbReference type="PANTHER" id="PTHR31497:SF0">
    <property type="entry name" value="AUTOCRINE PROLIFERATION REPRESSOR PROTEIN A"/>
    <property type="match status" value="1"/>
</dbReference>
<keyword evidence="3" id="KW-1185">Reference proteome</keyword>
<dbReference type="Proteomes" id="UP001233172">
    <property type="component" value="Unassembled WGS sequence"/>
</dbReference>
<keyword evidence="1" id="KW-0732">Signal</keyword>